<organism evidence="14 15">
    <name type="scientific">[Candida] railenensis</name>
    <dbReference type="NCBI Taxonomy" id="45579"/>
    <lineage>
        <taxon>Eukaryota</taxon>
        <taxon>Fungi</taxon>
        <taxon>Dikarya</taxon>
        <taxon>Ascomycota</taxon>
        <taxon>Saccharomycotina</taxon>
        <taxon>Pichiomycetes</taxon>
        <taxon>Debaryomycetaceae</taxon>
        <taxon>Kurtzmaniella</taxon>
    </lineage>
</organism>
<feature type="region of interest" description="Disordered" evidence="12">
    <location>
        <begin position="206"/>
        <end position="293"/>
    </location>
</feature>
<dbReference type="GO" id="GO:0046854">
    <property type="term" value="P:phosphatidylinositol phosphate biosynthetic process"/>
    <property type="evidence" value="ECO:0007669"/>
    <property type="project" value="UniProtKB-ARBA"/>
</dbReference>
<dbReference type="SUPFAM" id="SSF56104">
    <property type="entry name" value="SAICAR synthase-like"/>
    <property type="match status" value="1"/>
</dbReference>
<keyword evidence="3" id="KW-0597">Phosphoprotein</keyword>
<feature type="compositionally biased region" description="Polar residues" evidence="12">
    <location>
        <begin position="7"/>
        <end position="16"/>
    </location>
</feature>
<dbReference type="GO" id="GO:0016308">
    <property type="term" value="F:1-phosphatidylinositol-4-phosphate 5-kinase activity"/>
    <property type="evidence" value="ECO:0007669"/>
    <property type="project" value="UniProtKB-EC"/>
</dbReference>
<dbReference type="Pfam" id="PF01504">
    <property type="entry name" value="PIP5K"/>
    <property type="match status" value="1"/>
</dbReference>
<keyword evidence="4 11" id="KW-0808">Transferase</keyword>
<accession>A0A9P0QN82</accession>
<keyword evidence="5 11" id="KW-0547">Nucleotide-binding</keyword>
<keyword evidence="6 11" id="KW-0418">Kinase</keyword>
<dbReference type="CDD" id="cd17303">
    <property type="entry name" value="PIPKc_PIP5K_yeast_like"/>
    <property type="match status" value="1"/>
</dbReference>
<dbReference type="EMBL" id="CAKXYY010000006">
    <property type="protein sequence ID" value="CAH2352348.1"/>
    <property type="molecule type" value="Genomic_DNA"/>
</dbReference>
<comment type="caution">
    <text evidence="14">The sequence shown here is derived from an EMBL/GenBank/DDBJ whole genome shotgun (WGS) entry which is preliminary data.</text>
</comment>
<feature type="region of interest" description="Disordered" evidence="12">
    <location>
        <begin position="138"/>
        <end position="167"/>
    </location>
</feature>
<gene>
    <name evidence="14" type="ORF">CLIB1423_06S04368</name>
</gene>
<dbReference type="EC" id="2.7.1.68" evidence="2"/>
<evidence type="ECO:0000256" key="10">
    <source>
        <dbReference type="ARBA" id="ARBA00082306"/>
    </source>
</evidence>
<evidence type="ECO:0000256" key="9">
    <source>
        <dbReference type="ARBA" id="ARBA00080374"/>
    </source>
</evidence>
<dbReference type="InterPro" id="IPR027484">
    <property type="entry name" value="PInositol-4-P-5-kinase_N"/>
</dbReference>
<feature type="compositionally biased region" description="Basic and acidic residues" evidence="12">
    <location>
        <begin position="138"/>
        <end position="155"/>
    </location>
</feature>
<feature type="compositionally biased region" description="Low complexity" evidence="12">
    <location>
        <begin position="206"/>
        <end position="231"/>
    </location>
</feature>
<comment type="catalytic activity">
    <reaction evidence="1">
        <text>a 1,2-diacyl-sn-glycero-3-phospho-(1D-myo-inositol 4-phosphate) + ATP = a 1,2-diacyl-sn-glycero-3-phospho-(1D-myo-inositol-4,5-bisphosphate) + ADP + H(+)</text>
        <dbReference type="Rhea" id="RHEA:14425"/>
        <dbReference type="ChEBI" id="CHEBI:15378"/>
        <dbReference type="ChEBI" id="CHEBI:30616"/>
        <dbReference type="ChEBI" id="CHEBI:58178"/>
        <dbReference type="ChEBI" id="CHEBI:58456"/>
        <dbReference type="ChEBI" id="CHEBI:456216"/>
        <dbReference type="EC" id="2.7.1.68"/>
    </reaction>
</comment>
<evidence type="ECO:0000256" key="8">
    <source>
        <dbReference type="ARBA" id="ARBA00078403"/>
    </source>
</evidence>
<evidence type="ECO:0000259" key="13">
    <source>
        <dbReference type="PROSITE" id="PS51455"/>
    </source>
</evidence>
<dbReference type="Gene3D" id="3.30.800.10">
    <property type="entry name" value="Phosphatidylinositol Phosphate Kinase II Beta"/>
    <property type="match status" value="1"/>
</dbReference>
<dbReference type="InterPro" id="IPR002498">
    <property type="entry name" value="PInositol-4-P-4/5-kinase_core"/>
</dbReference>
<evidence type="ECO:0000256" key="7">
    <source>
        <dbReference type="ARBA" id="ARBA00022840"/>
    </source>
</evidence>
<dbReference type="GO" id="GO:0005886">
    <property type="term" value="C:plasma membrane"/>
    <property type="evidence" value="ECO:0007669"/>
    <property type="project" value="TreeGrafter"/>
</dbReference>
<proteinExistence type="predicted"/>
<evidence type="ECO:0000313" key="15">
    <source>
        <dbReference type="Proteomes" id="UP000837801"/>
    </source>
</evidence>
<dbReference type="GO" id="GO:0005524">
    <property type="term" value="F:ATP binding"/>
    <property type="evidence" value="ECO:0007669"/>
    <property type="project" value="UniProtKB-UniRule"/>
</dbReference>
<evidence type="ECO:0000256" key="11">
    <source>
        <dbReference type="PROSITE-ProRule" id="PRU00781"/>
    </source>
</evidence>
<protein>
    <recommendedName>
        <fullName evidence="2">1-phosphatidylinositol-4-phosphate 5-kinase</fullName>
        <ecNumber evidence="2">2.7.1.68</ecNumber>
    </recommendedName>
    <alternativeName>
        <fullName evidence="10">1-phosphatidylinositol 4-phosphate kinase</fullName>
    </alternativeName>
    <alternativeName>
        <fullName evidence="8">Diphosphoinositide kinase</fullName>
    </alternativeName>
    <alternativeName>
        <fullName evidence="9">PIP5K</fullName>
    </alternativeName>
</protein>
<feature type="compositionally biased region" description="Polar residues" evidence="12">
    <location>
        <begin position="243"/>
        <end position="267"/>
    </location>
</feature>
<dbReference type="Proteomes" id="UP000837801">
    <property type="component" value="Unassembled WGS sequence"/>
</dbReference>
<evidence type="ECO:0000256" key="4">
    <source>
        <dbReference type="ARBA" id="ARBA00022679"/>
    </source>
</evidence>
<sequence length="751" mass="86001">MILAKQTGYTESSQIHELSLENLHSKDKENSNKDHHMPNKVKIRDEDLLDPPSTTLNKVFLPASPTSFKVSPSEASDETNETSPSSVEQIDEDTSDNTNVLETESIDDHLLYTKTNETQTHPADTEKNQEIEHREQAYRHSTEQKHEHEQYQEHEEPGEEAPLLGHTFNSHKFTSSNNNLTKIHDIDPHHIPDDMIETQEVRTGTYKNNDINNNNDIYNDNNKNSNSNGINHRMTLKNRRHTTPASQLISKQAQQNKNSNHKSQTDITPKPPASRNTFSSTTSVPMVTGATYKTRSRTSMDLNVRQDSTNSEINRMRNSILVRRNIKKKRKEFLEDEKVLVGNKISEGHENFVMAYNMLTGIRVAVSRNAGIMKKINDEDFSTTKKLSFNMDGSELTPSSKYDFKFKDYSPAVFRELRSIFGLDPADYLVSITGKYILSELGSPGKSGSFFYYSRDYRFIIKTIHHSEHKQLRRSLKQYYEHVKSNPNTLVSQIYGLHRVKIPAFGANNGGGGSKKVHFLVMNNLFPPHRDIHVKYDLKGSTWGRTTRLDETLEGKAKEDNVASHTLKDLNWLERKDTIKFGPLKKKLFFDQLESDVRFLEKINVMDYSLLLGIHDTKRGNSMSNEVYKKLSVFDPKSANKADLINTNPRDIDRINDLPTNVFPGRSQYIFYGHDGGIRATNEDNDPLGEIYYLGIIDCLTNYSVKKRLETFWRSLSHARQTISAVPSKEYGDRFLNFIKKGVTTPKKKVS</sequence>
<feature type="compositionally biased region" description="Basic and acidic residues" evidence="12">
    <location>
        <begin position="23"/>
        <end position="46"/>
    </location>
</feature>
<dbReference type="PANTHER" id="PTHR23086">
    <property type="entry name" value="PHOSPHATIDYLINOSITOL-4-PHOSPHATE 5-KINASE"/>
    <property type="match status" value="1"/>
</dbReference>
<dbReference type="FunFam" id="3.30.800.10:FF:000009">
    <property type="entry name" value="Phosphatidylinositol 4-phosphate 5-kinase its3"/>
    <property type="match status" value="1"/>
</dbReference>
<evidence type="ECO:0000313" key="14">
    <source>
        <dbReference type="EMBL" id="CAH2352348.1"/>
    </source>
</evidence>
<dbReference type="OrthoDB" id="20783at2759"/>
<dbReference type="PANTHER" id="PTHR23086:SF8">
    <property type="entry name" value="PHOSPHATIDYLINOSITOL 5-PHOSPHATE 4-KINASE, ISOFORM A"/>
    <property type="match status" value="1"/>
</dbReference>
<evidence type="ECO:0000256" key="12">
    <source>
        <dbReference type="SAM" id="MobiDB-lite"/>
    </source>
</evidence>
<dbReference type="Gene3D" id="3.30.810.10">
    <property type="entry name" value="2-Layer Sandwich"/>
    <property type="match status" value="1"/>
</dbReference>
<feature type="compositionally biased region" description="Polar residues" evidence="12">
    <location>
        <begin position="274"/>
        <end position="293"/>
    </location>
</feature>
<dbReference type="SMART" id="SM00330">
    <property type="entry name" value="PIPKc"/>
    <property type="match status" value="1"/>
</dbReference>
<dbReference type="InterPro" id="IPR027483">
    <property type="entry name" value="PInositol-4-P-4/5-kinase_C_sf"/>
</dbReference>
<evidence type="ECO:0000256" key="5">
    <source>
        <dbReference type="ARBA" id="ARBA00022741"/>
    </source>
</evidence>
<evidence type="ECO:0000256" key="3">
    <source>
        <dbReference type="ARBA" id="ARBA00022553"/>
    </source>
</evidence>
<reference evidence="14" key="1">
    <citation type="submission" date="2022-03" db="EMBL/GenBank/DDBJ databases">
        <authorList>
            <person name="Legras J.-L."/>
            <person name="Devillers H."/>
            <person name="Grondin C."/>
        </authorList>
    </citation>
    <scope>NUCLEOTIDE SEQUENCE</scope>
    <source>
        <strain evidence="14">CLIB 1423</strain>
    </source>
</reference>
<feature type="compositionally biased region" description="Polar residues" evidence="12">
    <location>
        <begin position="64"/>
        <end position="74"/>
    </location>
</feature>
<evidence type="ECO:0000256" key="2">
    <source>
        <dbReference type="ARBA" id="ARBA00012172"/>
    </source>
</evidence>
<keyword evidence="7 11" id="KW-0067">ATP-binding</keyword>
<dbReference type="AlphaFoldDB" id="A0A9P0QN82"/>
<evidence type="ECO:0000256" key="1">
    <source>
        <dbReference type="ARBA" id="ARBA00000444"/>
    </source>
</evidence>
<dbReference type="InterPro" id="IPR023610">
    <property type="entry name" value="PInositol-4/5-P-5/4-kinase"/>
</dbReference>
<feature type="domain" description="PIPK" evidence="13">
    <location>
        <begin position="345"/>
        <end position="743"/>
    </location>
</feature>
<evidence type="ECO:0000256" key="6">
    <source>
        <dbReference type="ARBA" id="ARBA00022777"/>
    </source>
</evidence>
<name>A0A9P0QN82_9ASCO</name>
<dbReference type="PROSITE" id="PS51455">
    <property type="entry name" value="PIPK"/>
    <property type="match status" value="1"/>
</dbReference>
<keyword evidence="15" id="KW-1185">Reference proteome</keyword>
<feature type="region of interest" description="Disordered" evidence="12">
    <location>
        <begin position="1"/>
        <end position="112"/>
    </location>
</feature>